<gene>
    <name evidence="5" type="ORF">BJ984_002207</name>
</gene>
<keyword evidence="1" id="KW-0805">Transcription regulation</keyword>
<dbReference type="PROSITE" id="PS50043">
    <property type="entry name" value="HTH_LUXR_2"/>
    <property type="match status" value="1"/>
</dbReference>
<organism evidence="5 6">
    <name type="scientific">Herbiconiux flava</name>
    <dbReference type="NCBI Taxonomy" id="881268"/>
    <lineage>
        <taxon>Bacteria</taxon>
        <taxon>Bacillati</taxon>
        <taxon>Actinomycetota</taxon>
        <taxon>Actinomycetes</taxon>
        <taxon>Micrococcales</taxon>
        <taxon>Microbacteriaceae</taxon>
        <taxon>Herbiconiux</taxon>
    </lineage>
</organism>
<dbReference type="PANTHER" id="PTHR44688">
    <property type="entry name" value="DNA-BINDING TRANSCRIPTIONAL ACTIVATOR DEVR_DOSR"/>
    <property type="match status" value="1"/>
</dbReference>
<comment type="caution">
    <text evidence="5">The sequence shown here is derived from an EMBL/GenBank/DDBJ whole genome shotgun (WGS) entry which is preliminary data.</text>
</comment>
<evidence type="ECO:0000256" key="3">
    <source>
        <dbReference type="ARBA" id="ARBA00023163"/>
    </source>
</evidence>
<dbReference type="PANTHER" id="PTHR44688:SF16">
    <property type="entry name" value="DNA-BINDING TRANSCRIPTIONAL ACTIVATOR DEVR_DOSR"/>
    <property type="match status" value="1"/>
</dbReference>
<keyword evidence="2 5" id="KW-0238">DNA-binding</keyword>
<dbReference type="InterPro" id="IPR011990">
    <property type="entry name" value="TPR-like_helical_dom_sf"/>
</dbReference>
<feature type="domain" description="HTH luxR-type" evidence="4">
    <location>
        <begin position="342"/>
        <end position="407"/>
    </location>
</feature>
<name>A0A852SQE0_9MICO</name>
<dbReference type="Gene3D" id="1.10.10.10">
    <property type="entry name" value="Winged helix-like DNA-binding domain superfamily/Winged helix DNA-binding domain"/>
    <property type="match status" value="1"/>
</dbReference>
<dbReference type="AlphaFoldDB" id="A0A852SQE0"/>
<dbReference type="Pfam" id="PF00196">
    <property type="entry name" value="GerE"/>
    <property type="match status" value="1"/>
</dbReference>
<dbReference type="SUPFAM" id="SSF46894">
    <property type="entry name" value="C-terminal effector domain of the bipartite response regulators"/>
    <property type="match status" value="1"/>
</dbReference>
<sequence length="417" mass="45963">MASHIESLLRLDELTHQGVAKRQAGDLSAAVDSVRACHALLDGFDDDTVFDLGPDLVPMRAEWALTSTLQGDEELALRGWERCWEQAGRFDLDELRREAAAAVAVVHAFNGDCRYASQWLDRTDPDDPGSAAALAAVARATLALDALDLPGAERELAEAQALSTSERWADLAFVEARLASIDGKHVSGMARLRATCLAHYPKQWSGGVNWELIDSATRILDRVDARVPRRERGSGGSSVTEYADLVIALRALDDGKTETARMIALDDLDQPVVSLRTGASMRLLLAVTAPDEESAEAPADAALETIRTEHLYYLLRSFPQERVRSVASRFEELLPYLGEADDRPQRPSLTKREREVLWYIAQGYRFEQIAAAEYISVNTVKSHAKNLYLRIGVNDRTSAARYGEANPDETLAPGEDY</sequence>
<dbReference type="GO" id="GO:0006355">
    <property type="term" value="P:regulation of DNA-templated transcription"/>
    <property type="evidence" value="ECO:0007669"/>
    <property type="project" value="InterPro"/>
</dbReference>
<dbReference type="PRINTS" id="PR00038">
    <property type="entry name" value="HTHLUXR"/>
</dbReference>
<dbReference type="InterPro" id="IPR000792">
    <property type="entry name" value="Tscrpt_reg_LuxR_C"/>
</dbReference>
<dbReference type="GO" id="GO:0003677">
    <property type="term" value="F:DNA binding"/>
    <property type="evidence" value="ECO:0007669"/>
    <property type="project" value="UniProtKB-KW"/>
</dbReference>
<keyword evidence="6" id="KW-1185">Reference proteome</keyword>
<dbReference type="CDD" id="cd06170">
    <property type="entry name" value="LuxR_C_like"/>
    <property type="match status" value="1"/>
</dbReference>
<dbReference type="SMART" id="SM00421">
    <property type="entry name" value="HTH_LUXR"/>
    <property type="match status" value="1"/>
</dbReference>
<dbReference type="Proteomes" id="UP000549913">
    <property type="component" value="Unassembled WGS sequence"/>
</dbReference>
<dbReference type="EMBL" id="JACCBM010000001">
    <property type="protein sequence ID" value="NYD71049.1"/>
    <property type="molecule type" value="Genomic_DNA"/>
</dbReference>
<evidence type="ECO:0000256" key="1">
    <source>
        <dbReference type="ARBA" id="ARBA00023015"/>
    </source>
</evidence>
<keyword evidence="3" id="KW-0804">Transcription</keyword>
<evidence type="ECO:0000259" key="4">
    <source>
        <dbReference type="PROSITE" id="PS50043"/>
    </source>
</evidence>
<accession>A0A852SQE0</accession>
<dbReference type="InterPro" id="IPR016032">
    <property type="entry name" value="Sig_transdc_resp-reg_C-effctor"/>
</dbReference>
<reference evidence="5 6" key="1">
    <citation type="submission" date="2020-07" db="EMBL/GenBank/DDBJ databases">
        <title>Sequencing the genomes of 1000 actinobacteria strains.</title>
        <authorList>
            <person name="Klenk H.-P."/>
        </authorList>
    </citation>
    <scope>NUCLEOTIDE SEQUENCE [LARGE SCALE GENOMIC DNA]</scope>
    <source>
        <strain evidence="5 6">DSM 26474</strain>
    </source>
</reference>
<evidence type="ECO:0000313" key="5">
    <source>
        <dbReference type="EMBL" id="NYD71049.1"/>
    </source>
</evidence>
<dbReference type="RefSeq" id="WP_179548076.1">
    <property type="nucleotide sequence ID" value="NZ_BSEW01000002.1"/>
</dbReference>
<dbReference type="SUPFAM" id="SSF48452">
    <property type="entry name" value="TPR-like"/>
    <property type="match status" value="1"/>
</dbReference>
<proteinExistence type="predicted"/>
<protein>
    <submittedName>
        <fullName evidence="5">DNA-binding NarL/FixJ family response regulator</fullName>
    </submittedName>
</protein>
<evidence type="ECO:0000313" key="6">
    <source>
        <dbReference type="Proteomes" id="UP000549913"/>
    </source>
</evidence>
<evidence type="ECO:0000256" key="2">
    <source>
        <dbReference type="ARBA" id="ARBA00023125"/>
    </source>
</evidence>
<dbReference type="InterPro" id="IPR036388">
    <property type="entry name" value="WH-like_DNA-bd_sf"/>
</dbReference>